<evidence type="ECO:0000256" key="2">
    <source>
        <dbReference type="ARBA" id="ARBA00022701"/>
    </source>
</evidence>
<dbReference type="SMART" id="SM00129">
    <property type="entry name" value="KISc"/>
    <property type="match status" value="1"/>
</dbReference>
<dbReference type="GO" id="GO:0005524">
    <property type="term" value="F:ATP binding"/>
    <property type="evidence" value="ECO:0007669"/>
    <property type="project" value="UniProtKB-UniRule"/>
</dbReference>
<keyword evidence="2 7" id="KW-0493">Microtubule</keyword>
<evidence type="ECO:0000259" key="10">
    <source>
        <dbReference type="PROSITE" id="PS50067"/>
    </source>
</evidence>
<feature type="region of interest" description="Disordered" evidence="9">
    <location>
        <begin position="584"/>
        <end position="619"/>
    </location>
</feature>
<dbReference type="InterPro" id="IPR036961">
    <property type="entry name" value="Kinesin_motor_dom_sf"/>
</dbReference>
<feature type="region of interest" description="Disordered" evidence="9">
    <location>
        <begin position="657"/>
        <end position="682"/>
    </location>
</feature>
<dbReference type="CDD" id="cd01374">
    <property type="entry name" value="KISc_CENP_E"/>
    <property type="match status" value="1"/>
</dbReference>
<feature type="domain" description="Kinesin motor" evidence="10">
    <location>
        <begin position="36"/>
        <end position="342"/>
    </location>
</feature>
<sequence length="959" mass="108261">MKMMVGTPATPFSKIQRTPLSTPGGPKVMKTPLFSRTQIMSDQQPHTPLYIELTTCFLCQSKMHYMDGMPDKVFGPTCSNLMVYEEGAKDVALSVLTGINATIFAYGQTSSGKTFTMRGITDHAVKDIYEHIKNTTERDIVLKLSALEIYNETVVDLLNRESGSLRLLDDPEKGTIVEKLVEEVVKDSQHLRHLICICEAQRQVGETALNDKSSRSHQIIRLTIESSLRDNSGCVKSFIASLNLVDLAGSERASQTNADGTRLKEGSHINRSLLTLTTVIRKLSGGKRIDHIPYRDSKLTRILRPSLGGNARTAIICTVSPGLSHVEQSRNTLSFATSAKEVTNTAQINMVVPDKKLVKHLQKEVARLEAELRSPEPSSSACIRTLLMEKDLKIQQMEKDMKELKRQRDYAQSQLEVERKSRKEHEGSHQVVKCLSFPDENESFSGRPTPKTRRKVAVGRPAMVRQSATSTDPSMLVHEIRKLELQQRQLGEEANRALEVLHKEVVSHRLGSQDAVVSIAKMLSEIKDMQVVRSIPEDIMLQDKANLKEEITRLNSQGSTIESLERKLENVQKSIDKLVFSFPSTEKTPEPKAQSKKKKVHPFALSNNGTMPNLIRSPCSPMSSRKVMECEVENRAPEHNNIVSGGGDALPGLYKATSPRSDQSGNCISREGTPVSQRSNSVNVKKMQRMFKNAAEENIQSIRAYVTELKERVAKLQYQKQLLVCQLIDISSMDADVVRPNCIEPPVSYVLELETNEPATEETDMIDHSPVSWHLMFESQRKQIIMLWYLCHVSIIHRTQFFLLFKGDPADQIYMEVELRRLTWLEQHLAELGNASPALLGDEPASFVSSSIKALKQEREYLAKRVSSKLTEEEREMLYIKWEIPAVGKQRRLQLVNKLWTDPHNMEHIKESAEIVAKLVGFCESGEHVSKEMFELNFVSHSDRKPWMGWNLISNLLHL</sequence>
<comment type="similarity">
    <text evidence="1">Belongs to the TRAFAC class myosin-kinesin ATPase superfamily. Kinesin family. KIN-7 subfamily.</text>
</comment>
<keyword evidence="5 6" id="KW-0505">Motor protein</keyword>
<gene>
    <name evidence="11" type="primary">NACK2_2</name>
    <name evidence="11" type="ORF">CK203_081309</name>
</gene>
<keyword evidence="3 6" id="KW-0547">Nucleotide-binding</keyword>
<feature type="binding site" evidence="6">
    <location>
        <begin position="107"/>
        <end position="114"/>
    </location>
    <ligand>
        <name>ATP</name>
        <dbReference type="ChEBI" id="CHEBI:30616"/>
    </ligand>
</feature>
<accession>A0A438CZR6</accession>
<protein>
    <recommendedName>
        <fullName evidence="7">Kinesin-like protein</fullName>
    </recommendedName>
</protein>
<dbReference type="Proteomes" id="UP000288805">
    <property type="component" value="Unassembled WGS sequence"/>
</dbReference>
<dbReference type="PROSITE" id="PS00411">
    <property type="entry name" value="KINESIN_MOTOR_1"/>
    <property type="match status" value="1"/>
</dbReference>
<evidence type="ECO:0000256" key="7">
    <source>
        <dbReference type="RuleBase" id="RU000394"/>
    </source>
</evidence>
<comment type="caution">
    <text evidence="11">The sequence shown here is derived from an EMBL/GenBank/DDBJ whole genome shotgun (WGS) entry which is preliminary data.</text>
</comment>
<evidence type="ECO:0000256" key="4">
    <source>
        <dbReference type="ARBA" id="ARBA00022840"/>
    </source>
</evidence>
<evidence type="ECO:0000256" key="3">
    <source>
        <dbReference type="ARBA" id="ARBA00022741"/>
    </source>
</evidence>
<dbReference type="PANTHER" id="PTHR47968">
    <property type="entry name" value="CENTROMERE PROTEIN E"/>
    <property type="match status" value="1"/>
</dbReference>
<dbReference type="Gene3D" id="3.40.850.10">
    <property type="entry name" value="Kinesin motor domain"/>
    <property type="match status" value="1"/>
</dbReference>
<evidence type="ECO:0000256" key="5">
    <source>
        <dbReference type="ARBA" id="ARBA00023175"/>
    </source>
</evidence>
<dbReference type="GO" id="GO:0008017">
    <property type="term" value="F:microtubule binding"/>
    <property type="evidence" value="ECO:0007669"/>
    <property type="project" value="InterPro"/>
</dbReference>
<proteinExistence type="inferred from homology"/>
<dbReference type="Pfam" id="PF00225">
    <property type="entry name" value="Kinesin"/>
    <property type="match status" value="1"/>
</dbReference>
<evidence type="ECO:0000256" key="9">
    <source>
        <dbReference type="SAM" id="MobiDB-lite"/>
    </source>
</evidence>
<organism evidence="11 12">
    <name type="scientific">Vitis vinifera</name>
    <name type="common">Grape</name>
    <dbReference type="NCBI Taxonomy" id="29760"/>
    <lineage>
        <taxon>Eukaryota</taxon>
        <taxon>Viridiplantae</taxon>
        <taxon>Streptophyta</taxon>
        <taxon>Embryophyta</taxon>
        <taxon>Tracheophyta</taxon>
        <taxon>Spermatophyta</taxon>
        <taxon>Magnoliopsida</taxon>
        <taxon>eudicotyledons</taxon>
        <taxon>Gunneridae</taxon>
        <taxon>Pentapetalae</taxon>
        <taxon>rosids</taxon>
        <taxon>Vitales</taxon>
        <taxon>Vitaceae</taxon>
        <taxon>Viteae</taxon>
        <taxon>Vitis</taxon>
    </lineage>
</organism>
<dbReference type="InterPro" id="IPR019821">
    <property type="entry name" value="Kinesin_motor_CS"/>
</dbReference>
<dbReference type="Pfam" id="PF11995">
    <property type="entry name" value="DUF3490"/>
    <property type="match status" value="1"/>
</dbReference>
<evidence type="ECO:0000256" key="8">
    <source>
        <dbReference type="SAM" id="Coils"/>
    </source>
</evidence>
<dbReference type="EMBL" id="QGNW01001882">
    <property type="protein sequence ID" value="RVW28632.1"/>
    <property type="molecule type" value="Genomic_DNA"/>
</dbReference>
<reference evidence="11 12" key="1">
    <citation type="journal article" date="2018" name="PLoS Genet.">
        <title>Population sequencing reveals clonal diversity and ancestral inbreeding in the grapevine cultivar Chardonnay.</title>
        <authorList>
            <person name="Roach M.J."/>
            <person name="Johnson D.L."/>
            <person name="Bohlmann J."/>
            <person name="van Vuuren H.J."/>
            <person name="Jones S.J."/>
            <person name="Pretorius I.S."/>
            <person name="Schmidt S.A."/>
            <person name="Borneman A.R."/>
        </authorList>
    </citation>
    <scope>NUCLEOTIDE SEQUENCE [LARGE SCALE GENOMIC DNA]</scope>
    <source>
        <strain evidence="12">cv. Chardonnay</strain>
        <tissue evidence="11">Leaf</tissue>
    </source>
</reference>
<evidence type="ECO:0000313" key="11">
    <source>
        <dbReference type="EMBL" id="RVW28632.1"/>
    </source>
</evidence>
<dbReference type="GO" id="GO:0007018">
    <property type="term" value="P:microtubule-based movement"/>
    <property type="evidence" value="ECO:0007669"/>
    <property type="project" value="InterPro"/>
</dbReference>
<dbReference type="PANTHER" id="PTHR47968:SF39">
    <property type="entry name" value="KINESIN-LIKE PROTEIN KIN-7B"/>
    <property type="match status" value="1"/>
</dbReference>
<dbReference type="AlphaFoldDB" id="A0A438CZR6"/>
<dbReference type="InterPro" id="IPR027417">
    <property type="entry name" value="P-loop_NTPase"/>
</dbReference>
<evidence type="ECO:0000256" key="1">
    <source>
        <dbReference type="ARBA" id="ARBA00007310"/>
    </source>
</evidence>
<dbReference type="SUPFAM" id="SSF52540">
    <property type="entry name" value="P-loop containing nucleoside triphosphate hydrolases"/>
    <property type="match status" value="1"/>
</dbReference>
<feature type="region of interest" description="Disordered" evidence="9">
    <location>
        <begin position="439"/>
        <end position="472"/>
    </location>
</feature>
<dbReference type="GO" id="GO:0003777">
    <property type="term" value="F:microtubule motor activity"/>
    <property type="evidence" value="ECO:0007669"/>
    <property type="project" value="InterPro"/>
</dbReference>
<feature type="compositionally biased region" description="Polar residues" evidence="9">
    <location>
        <begin position="658"/>
        <end position="667"/>
    </location>
</feature>
<dbReference type="InterPro" id="IPR021881">
    <property type="entry name" value="NACK_C"/>
</dbReference>
<keyword evidence="4 6" id="KW-0067">ATP-binding</keyword>
<dbReference type="PRINTS" id="PR00380">
    <property type="entry name" value="KINESINHEAVY"/>
</dbReference>
<dbReference type="InterPro" id="IPR001752">
    <property type="entry name" value="Kinesin_motor_dom"/>
</dbReference>
<name>A0A438CZR6_VITVI</name>
<keyword evidence="8" id="KW-0175">Coiled coil</keyword>
<evidence type="ECO:0000313" key="12">
    <source>
        <dbReference type="Proteomes" id="UP000288805"/>
    </source>
</evidence>
<dbReference type="PROSITE" id="PS50067">
    <property type="entry name" value="KINESIN_MOTOR_2"/>
    <property type="match status" value="1"/>
</dbReference>
<dbReference type="InterPro" id="IPR027640">
    <property type="entry name" value="Kinesin-like_fam"/>
</dbReference>
<evidence type="ECO:0000256" key="6">
    <source>
        <dbReference type="PROSITE-ProRule" id="PRU00283"/>
    </source>
</evidence>
<feature type="coiled-coil region" evidence="8">
    <location>
        <begin position="387"/>
        <end position="421"/>
    </location>
</feature>
<feature type="coiled-coil region" evidence="8">
    <location>
        <begin position="537"/>
        <end position="581"/>
    </location>
</feature>
<dbReference type="GO" id="GO:0005874">
    <property type="term" value="C:microtubule"/>
    <property type="evidence" value="ECO:0007669"/>
    <property type="project" value="UniProtKB-KW"/>
</dbReference>